<comment type="caution">
    <text evidence="7">The sequence shown here is derived from an EMBL/GenBank/DDBJ whole genome shotgun (WGS) entry which is preliminary data.</text>
</comment>
<feature type="transmembrane region" description="Helical" evidence="5">
    <location>
        <begin position="86"/>
        <end position="114"/>
    </location>
</feature>
<evidence type="ECO:0000259" key="6">
    <source>
        <dbReference type="Pfam" id="PF01061"/>
    </source>
</evidence>
<evidence type="ECO:0000313" key="8">
    <source>
        <dbReference type="Proteomes" id="UP000553948"/>
    </source>
</evidence>
<organism evidence="7 8">
    <name type="scientific">Pseudomonas putida</name>
    <name type="common">Arthrobacter siderocapsulatus</name>
    <dbReference type="NCBI Taxonomy" id="303"/>
    <lineage>
        <taxon>Bacteria</taxon>
        <taxon>Pseudomonadati</taxon>
        <taxon>Pseudomonadota</taxon>
        <taxon>Gammaproteobacteria</taxon>
        <taxon>Pseudomonadales</taxon>
        <taxon>Pseudomonadaceae</taxon>
        <taxon>Pseudomonas</taxon>
    </lineage>
</organism>
<comment type="subcellular location">
    <subcellularLocation>
        <location evidence="1">Membrane</location>
        <topology evidence="1">Multi-pass membrane protein</topology>
    </subcellularLocation>
</comment>
<accession>A0A7W2L0B5</accession>
<evidence type="ECO:0000313" key="7">
    <source>
        <dbReference type="EMBL" id="MBA6116147.1"/>
    </source>
</evidence>
<evidence type="ECO:0000256" key="2">
    <source>
        <dbReference type="ARBA" id="ARBA00022692"/>
    </source>
</evidence>
<gene>
    <name evidence="7" type="ORF">H4C47_10410</name>
</gene>
<name>A0A7W2L0B5_PSEPU</name>
<keyword evidence="2 5" id="KW-0812">Transmembrane</keyword>
<protein>
    <submittedName>
        <fullName evidence="7">ABC transporter permease</fullName>
    </submittedName>
</protein>
<feature type="transmembrane region" description="Helical" evidence="5">
    <location>
        <begin position="223"/>
        <end position="242"/>
    </location>
</feature>
<keyword evidence="4 5" id="KW-0472">Membrane</keyword>
<dbReference type="EMBL" id="JACGDG010000007">
    <property type="protein sequence ID" value="MBA6116147.1"/>
    <property type="molecule type" value="Genomic_DNA"/>
</dbReference>
<dbReference type="InterPro" id="IPR051784">
    <property type="entry name" value="Nod_factor_ABC_transporter"/>
</dbReference>
<dbReference type="Pfam" id="PF01061">
    <property type="entry name" value="ABC2_membrane"/>
    <property type="match status" value="1"/>
</dbReference>
<keyword evidence="3 5" id="KW-1133">Transmembrane helix</keyword>
<dbReference type="PANTHER" id="PTHR43229">
    <property type="entry name" value="NODULATION PROTEIN J"/>
    <property type="match status" value="1"/>
</dbReference>
<dbReference type="InterPro" id="IPR013525">
    <property type="entry name" value="ABC2_TM"/>
</dbReference>
<feature type="transmembrane region" description="Helical" evidence="5">
    <location>
        <begin position="21"/>
        <end position="44"/>
    </location>
</feature>
<dbReference type="PANTHER" id="PTHR43229:SF2">
    <property type="entry name" value="NODULATION PROTEIN J"/>
    <property type="match status" value="1"/>
</dbReference>
<evidence type="ECO:0000256" key="3">
    <source>
        <dbReference type="ARBA" id="ARBA00022989"/>
    </source>
</evidence>
<dbReference type="GO" id="GO:0016020">
    <property type="term" value="C:membrane"/>
    <property type="evidence" value="ECO:0007669"/>
    <property type="project" value="UniProtKB-SubCell"/>
</dbReference>
<feature type="transmembrane region" description="Helical" evidence="5">
    <location>
        <begin position="50"/>
        <end position="74"/>
    </location>
</feature>
<feature type="transmembrane region" description="Helical" evidence="5">
    <location>
        <begin position="134"/>
        <end position="163"/>
    </location>
</feature>
<reference evidence="7 8" key="1">
    <citation type="submission" date="2020-07" db="EMBL/GenBank/DDBJ databases">
        <title>Diversity of carbapenemase encoding genes among Pseudomonas putida group clinical isolates in a tertiary Brazilian hospital.</title>
        <authorList>
            <person name="Alberto-Lei F."/>
            <person name="Nodari C.S."/>
            <person name="Streling A.P."/>
            <person name="Paulino J.T."/>
            <person name="Bessa-Neto F.O."/>
            <person name="Cayo R."/>
            <person name="Gales A.C."/>
        </authorList>
    </citation>
    <scope>NUCLEOTIDE SEQUENCE [LARGE SCALE GENOMIC DNA]</scope>
    <source>
        <strain evidence="7 8">12464</strain>
    </source>
</reference>
<dbReference type="GO" id="GO:0140359">
    <property type="term" value="F:ABC-type transporter activity"/>
    <property type="evidence" value="ECO:0007669"/>
    <property type="project" value="InterPro"/>
</dbReference>
<evidence type="ECO:0000256" key="1">
    <source>
        <dbReference type="ARBA" id="ARBA00004141"/>
    </source>
</evidence>
<feature type="transmembrane region" description="Helical" evidence="5">
    <location>
        <begin position="175"/>
        <end position="203"/>
    </location>
</feature>
<feature type="domain" description="ABC-2 type transporter transmembrane" evidence="6">
    <location>
        <begin position="12"/>
        <end position="210"/>
    </location>
</feature>
<proteinExistence type="predicted"/>
<evidence type="ECO:0000256" key="4">
    <source>
        <dbReference type="ARBA" id="ARBA00023136"/>
    </source>
</evidence>
<dbReference type="RefSeq" id="WP_176513171.1">
    <property type="nucleotide sequence ID" value="NZ_CP060529.1"/>
</dbReference>
<dbReference type="Proteomes" id="UP000553948">
    <property type="component" value="Unassembled WGS sequence"/>
</dbReference>
<sequence>MHLSRFLVSVSRLQIQLMMQNTATLVPLLIMPLTSLIPLIIVLNAGRLDLISYVMTAALLTTIGQMGFEAGGWVVTTDREEGLMDLIIVSSASYWAILIIRMFLIITVGAIGFLEFWLLARYLFKVDLSIMSPNIFAISLILTLLAGAASATVASALLSLAASGKNIQSTLNGPFYLLGGVLVPIDYLPSWTTPISFLTYFYWSAVLIRAGISGSSFDETWPSLVGLITLTLIMTVISYIAVRHLIAALRQDGTWSIT</sequence>
<evidence type="ECO:0000256" key="5">
    <source>
        <dbReference type="SAM" id="Phobius"/>
    </source>
</evidence>
<dbReference type="AlphaFoldDB" id="A0A7W2L0B5"/>